<evidence type="ECO:0000313" key="5">
    <source>
        <dbReference type="EMBL" id="PQO28679.1"/>
    </source>
</evidence>
<dbReference type="Proteomes" id="UP000239388">
    <property type="component" value="Unassembled WGS sequence"/>
</dbReference>
<evidence type="ECO:0000256" key="1">
    <source>
        <dbReference type="ARBA" id="ARBA00007025"/>
    </source>
</evidence>
<comment type="similarity">
    <text evidence="1">Belongs to the SNF2/RAD54 helicase family.</text>
</comment>
<dbReference type="AlphaFoldDB" id="A0A2S8F942"/>
<gene>
    <name evidence="5" type="ORF">C5Y98_23125</name>
</gene>
<dbReference type="RefSeq" id="WP_105357842.1">
    <property type="nucleotide sequence ID" value="NZ_PUIB01000024.1"/>
</dbReference>
<dbReference type="InterPro" id="IPR043472">
    <property type="entry name" value="Macro_dom-like"/>
</dbReference>
<keyword evidence="3" id="KW-0067">ATP-binding</keyword>
<name>A0A2S8F942_9BACT</name>
<evidence type="ECO:0000313" key="6">
    <source>
        <dbReference type="Proteomes" id="UP000239388"/>
    </source>
</evidence>
<dbReference type="InterPro" id="IPR031053">
    <property type="entry name" value="ALC1"/>
</dbReference>
<sequence>MNEIEFINGDATQPTGNGAKIIVHICNDIGGWGAGFVLAISKRWKEPEAAYRRWHAGQSNPPFELGQVQFVPVEPQLWVANMIGQRGIRRSGGKPPIRYEAVQSGLEKVAQFAQELSASVHMPRIGCGLAGGKWEEIEILIESTLVANGISVTVYDFA</sequence>
<feature type="domain" description="Macro" evidence="4">
    <location>
        <begin position="1"/>
        <end position="158"/>
    </location>
</feature>
<evidence type="ECO:0000259" key="4">
    <source>
        <dbReference type="PROSITE" id="PS51154"/>
    </source>
</evidence>
<dbReference type="CDD" id="cd02901">
    <property type="entry name" value="Macro_Poa1p-like"/>
    <property type="match status" value="1"/>
</dbReference>
<dbReference type="GO" id="GO:0003678">
    <property type="term" value="F:DNA helicase activity"/>
    <property type="evidence" value="ECO:0007669"/>
    <property type="project" value="InterPro"/>
</dbReference>
<keyword evidence="2" id="KW-0547">Nucleotide-binding</keyword>
<dbReference type="GO" id="GO:0006338">
    <property type="term" value="P:chromatin remodeling"/>
    <property type="evidence" value="ECO:0007669"/>
    <property type="project" value="InterPro"/>
</dbReference>
<proteinExistence type="inferred from homology"/>
<dbReference type="GO" id="GO:0005524">
    <property type="term" value="F:ATP binding"/>
    <property type="evidence" value="ECO:0007669"/>
    <property type="project" value="UniProtKB-KW"/>
</dbReference>
<comment type="caution">
    <text evidence="5">The sequence shown here is derived from an EMBL/GenBank/DDBJ whole genome shotgun (WGS) entry which is preliminary data.</text>
</comment>
<dbReference type="Gene3D" id="3.40.220.10">
    <property type="entry name" value="Leucine Aminopeptidase, subunit E, domain 1"/>
    <property type="match status" value="1"/>
</dbReference>
<organism evidence="5 6">
    <name type="scientific">Blastopirellula marina</name>
    <dbReference type="NCBI Taxonomy" id="124"/>
    <lineage>
        <taxon>Bacteria</taxon>
        <taxon>Pseudomonadati</taxon>
        <taxon>Planctomycetota</taxon>
        <taxon>Planctomycetia</taxon>
        <taxon>Pirellulales</taxon>
        <taxon>Pirellulaceae</taxon>
        <taxon>Blastopirellula</taxon>
    </lineage>
</organism>
<dbReference type="GO" id="GO:0006281">
    <property type="term" value="P:DNA repair"/>
    <property type="evidence" value="ECO:0007669"/>
    <property type="project" value="InterPro"/>
</dbReference>
<dbReference type="OrthoDB" id="9780211at2"/>
<protein>
    <submittedName>
        <fullName evidence="5">Appr-1-p processing protein</fullName>
    </submittedName>
</protein>
<dbReference type="PANTHER" id="PTHR47157">
    <property type="entry name" value="CHROMODOMAIN-HELICASE-DNA-BINDING PROTEIN 1-LIKE"/>
    <property type="match status" value="1"/>
</dbReference>
<dbReference type="SMART" id="SM00506">
    <property type="entry name" value="A1pp"/>
    <property type="match status" value="1"/>
</dbReference>
<dbReference type="SUPFAM" id="SSF52949">
    <property type="entry name" value="Macro domain-like"/>
    <property type="match status" value="1"/>
</dbReference>
<reference evidence="5 6" key="1">
    <citation type="submission" date="2018-02" db="EMBL/GenBank/DDBJ databases">
        <title>Comparative genomes isolates from brazilian mangrove.</title>
        <authorList>
            <person name="Araujo J.E."/>
            <person name="Taketani R.G."/>
            <person name="Silva M.C.P."/>
            <person name="Loureco M.V."/>
            <person name="Andreote F.D."/>
        </authorList>
    </citation>
    <scope>NUCLEOTIDE SEQUENCE [LARGE SCALE GENOMIC DNA]</scope>
    <source>
        <strain evidence="5 6">NAP PRIS-MGV</strain>
    </source>
</reference>
<dbReference type="PANTHER" id="PTHR47157:SF1">
    <property type="entry name" value="CHROMODOMAIN-HELICASE-DNA-BINDING PROTEIN 1-LIKE"/>
    <property type="match status" value="1"/>
</dbReference>
<evidence type="ECO:0000256" key="3">
    <source>
        <dbReference type="ARBA" id="ARBA00022840"/>
    </source>
</evidence>
<dbReference type="InterPro" id="IPR002589">
    <property type="entry name" value="Macro_dom"/>
</dbReference>
<evidence type="ECO:0000256" key="2">
    <source>
        <dbReference type="ARBA" id="ARBA00022741"/>
    </source>
</evidence>
<dbReference type="EMBL" id="PUIB01000024">
    <property type="protein sequence ID" value="PQO28679.1"/>
    <property type="molecule type" value="Genomic_DNA"/>
</dbReference>
<dbReference type="PROSITE" id="PS51154">
    <property type="entry name" value="MACRO"/>
    <property type="match status" value="1"/>
</dbReference>
<accession>A0A2S8F942</accession>